<accession>A0A3P7LW68</accession>
<dbReference type="OrthoDB" id="10265785at2759"/>
<proteinExistence type="predicted"/>
<dbReference type="EMBL" id="UYYB01122770">
    <property type="protein sequence ID" value="VDM83382.1"/>
    <property type="molecule type" value="Genomic_DNA"/>
</dbReference>
<name>A0A3P7LW68_STRVU</name>
<organism evidence="1 2">
    <name type="scientific">Strongylus vulgaris</name>
    <name type="common">Blood worm</name>
    <dbReference type="NCBI Taxonomy" id="40348"/>
    <lineage>
        <taxon>Eukaryota</taxon>
        <taxon>Metazoa</taxon>
        <taxon>Ecdysozoa</taxon>
        <taxon>Nematoda</taxon>
        <taxon>Chromadorea</taxon>
        <taxon>Rhabditida</taxon>
        <taxon>Rhabditina</taxon>
        <taxon>Rhabditomorpha</taxon>
        <taxon>Strongyloidea</taxon>
        <taxon>Strongylidae</taxon>
        <taxon>Strongylus</taxon>
    </lineage>
</organism>
<gene>
    <name evidence="1" type="ORF">SVUK_LOCUS18380</name>
</gene>
<reference evidence="1 2" key="1">
    <citation type="submission" date="2018-11" db="EMBL/GenBank/DDBJ databases">
        <authorList>
            <consortium name="Pathogen Informatics"/>
        </authorList>
    </citation>
    <scope>NUCLEOTIDE SEQUENCE [LARGE SCALE GENOMIC DNA]</scope>
</reference>
<dbReference type="Proteomes" id="UP000270094">
    <property type="component" value="Unassembled WGS sequence"/>
</dbReference>
<evidence type="ECO:0000313" key="2">
    <source>
        <dbReference type="Proteomes" id="UP000270094"/>
    </source>
</evidence>
<keyword evidence="2" id="KW-1185">Reference proteome</keyword>
<dbReference type="AlphaFoldDB" id="A0A3P7LW68"/>
<sequence length="98" mass="10351">MNTSDFGGVKLHDSRYKGPVSSFNGAPPPQHTFGTSMAGFANANLNGGYGYPYAMQPQPPSSYGRGQGFAVGGGFRGRGGYPAFQYQLPPGVRHSCIF</sequence>
<protein>
    <submittedName>
        <fullName evidence="1">Uncharacterized protein</fullName>
    </submittedName>
</protein>
<evidence type="ECO:0000313" key="1">
    <source>
        <dbReference type="EMBL" id="VDM83382.1"/>
    </source>
</evidence>